<accession>A0A1T4KTS0</accession>
<feature type="domain" description="Chorismate mutase" evidence="1">
    <location>
        <begin position="1"/>
        <end position="90"/>
    </location>
</feature>
<dbReference type="GO" id="GO:0004106">
    <property type="term" value="F:chorismate mutase activity"/>
    <property type="evidence" value="ECO:0007669"/>
    <property type="project" value="InterPro"/>
</dbReference>
<name>A0A1T4KTS0_9ACTN</name>
<dbReference type="GO" id="GO:0046417">
    <property type="term" value="P:chorismate metabolic process"/>
    <property type="evidence" value="ECO:0007669"/>
    <property type="project" value="InterPro"/>
</dbReference>
<dbReference type="PROSITE" id="PS51168">
    <property type="entry name" value="CHORISMATE_MUT_2"/>
    <property type="match status" value="1"/>
</dbReference>
<keyword evidence="3" id="KW-1185">Reference proteome</keyword>
<evidence type="ECO:0000313" key="2">
    <source>
        <dbReference type="EMBL" id="SJZ45834.1"/>
    </source>
</evidence>
<dbReference type="OrthoDB" id="3529075at2"/>
<sequence length="97" mass="10653">MTTSPSLAELRARIDEVDATLAELLERRALLAADVQRLKPVGGFAGRDPERERAVVAAMARRAPRLGAERLARIMNGVIESGLEVAEEERHTIDPPR</sequence>
<dbReference type="SMART" id="SM00830">
    <property type="entry name" value="CM_2"/>
    <property type="match status" value="1"/>
</dbReference>
<dbReference type="InterPro" id="IPR036979">
    <property type="entry name" value="CM_dom_sf"/>
</dbReference>
<proteinExistence type="predicted"/>
<dbReference type="RefSeq" id="WP_078760043.1">
    <property type="nucleotide sequence ID" value="NZ_FUWS01000001.1"/>
</dbReference>
<gene>
    <name evidence="2" type="ORF">SAMN02745673_00536</name>
</gene>
<dbReference type="InterPro" id="IPR002701">
    <property type="entry name" value="CM_II_prokaryot"/>
</dbReference>
<dbReference type="Proteomes" id="UP000190637">
    <property type="component" value="Unassembled WGS sequence"/>
</dbReference>
<dbReference type="Pfam" id="PF01817">
    <property type="entry name" value="CM_2"/>
    <property type="match status" value="1"/>
</dbReference>
<dbReference type="SUPFAM" id="SSF48600">
    <property type="entry name" value="Chorismate mutase II"/>
    <property type="match status" value="1"/>
</dbReference>
<evidence type="ECO:0000259" key="1">
    <source>
        <dbReference type="PROSITE" id="PS51168"/>
    </source>
</evidence>
<organism evidence="2 3">
    <name type="scientific">Marinactinospora thermotolerans DSM 45154</name>
    <dbReference type="NCBI Taxonomy" id="1122192"/>
    <lineage>
        <taxon>Bacteria</taxon>
        <taxon>Bacillati</taxon>
        <taxon>Actinomycetota</taxon>
        <taxon>Actinomycetes</taxon>
        <taxon>Streptosporangiales</taxon>
        <taxon>Nocardiopsidaceae</taxon>
        <taxon>Marinactinospora</taxon>
    </lineage>
</organism>
<dbReference type="Gene3D" id="1.20.59.10">
    <property type="entry name" value="Chorismate mutase"/>
    <property type="match status" value="1"/>
</dbReference>
<dbReference type="STRING" id="1122192.SAMN02745673_00536"/>
<reference evidence="2 3" key="1">
    <citation type="submission" date="2017-02" db="EMBL/GenBank/DDBJ databases">
        <authorList>
            <person name="Peterson S.W."/>
        </authorList>
    </citation>
    <scope>NUCLEOTIDE SEQUENCE [LARGE SCALE GENOMIC DNA]</scope>
    <source>
        <strain evidence="2 3">DSM 45154</strain>
    </source>
</reference>
<dbReference type="InterPro" id="IPR036263">
    <property type="entry name" value="Chorismate_II_sf"/>
</dbReference>
<dbReference type="EMBL" id="FUWS01000001">
    <property type="protein sequence ID" value="SJZ45834.1"/>
    <property type="molecule type" value="Genomic_DNA"/>
</dbReference>
<evidence type="ECO:0000313" key="3">
    <source>
        <dbReference type="Proteomes" id="UP000190637"/>
    </source>
</evidence>
<protein>
    <submittedName>
        <fullName evidence="2">Chorismate mutase</fullName>
    </submittedName>
</protein>
<dbReference type="AlphaFoldDB" id="A0A1T4KTS0"/>